<dbReference type="Pfam" id="PF14897">
    <property type="entry name" value="EpsG"/>
    <property type="match status" value="1"/>
</dbReference>
<feature type="transmembrane region" description="Helical" evidence="1">
    <location>
        <begin position="318"/>
        <end position="334"/>
    </location>
</feature>
<organism evidence="2 3">
    <name type="scientific">Clostridium saudiense</name>
    <dbReference type="NCBI Taxonomy" id="1414720"/>
    <lineage>
        <taxon>Bacteria</taxon>
        <taxon>Bacillati</taxon>
        <taxon>Bacillota</taxon>
        <taxon>Clostridia</taxon>
        <taxon>Eubacteriales</taxon>
        <taxon>Clostridiaceae</taxon>
        <taxon>Clostridium</taxon>
    </lineage>
</organism>
<feature type="transmembrane region" description="Helical" evidence="1">
    <location>
        <begin position="93"/>
        <end position="111"/>
    </location>
</feature>
<feature type="transmembrane region" description="Helical" evidence="1">
    <location>
        <begin position="199"/>
        <end position="218"/>
    </location>
</feature>
<feature type="transmembrane region" description="Helical" evidence="1">
    <location>
        <begin position="267"/>
        <end position="287"/>
    </location>
</feature>
<dbReference type="RefSeq" id="WP_204571804.1">
    <property type="nucleotide sequence ID" value="NZ_JACJLL010000007.1"/>
</dbReference>
<dbReference type="Proteomes" id="UP000767334">
    <property type="component" value="Unassembled WGS sequence"/>
</dbReference>
<keyword evidence="1" id="KW-1133">Transmembrane helix</keyword>
<keyword evidence="3" id="KW-1185">Reference proteome</keyword>
<dbReference type="InterPro" id="IPR049458">
    <property type="entry name" value="EpsG-like"/>
</dbReference>
<evidence type="ECO:0000256" key="1">
    <source>
        <dbReference type="SAM" id="Phobius"/>
    </source>
</evidence>
<accession>A0ABS2FCV5</accession>
<feature type="transmembrane region" description="Helical" evidence="1">
    <location>
        <begin position="117"/>
        <end position="134"/>
    </location>
</feature>
<proteinExistence type="predicted"/>
<comment type="caution">
    <text evidence="2">The sequence shown here is derived from an EMBL/GenBank/DDBJ whole genome shotgun (WGS) entry which is preliminary data.</text>
</comment>
<keyword evidence="1" id="KW-0472">Membrane</keyword>
<evidence type="ECO:0000313" key="3">
    <source>
        <dbReference type="Proteomes" id="UP000767334"/>
    </source>
</evidence>
<feature type="transmembrane region" description="Helical" evidence="1">
    <location>
        <begin position="238"/>
        <end position="255"/>
    </location>
</feature>
<evidence type="ECO:0000313" key="2">
    <source>
        <dbReference type="EMBL" id="MBM6818136.1"/>
    </source>
</evidence>
<protein>
    <submittedName>
        <fullName evidence="2">EpsG family protein</fullName>
    </submittedName>
</protein>
<keyword evidence="1" id="KW-0812">Transmembrane</keyword>
<feature type="transmembrane region" description="Helical" evidence="1">
    <location>
        <begin position="163"/>
        <end position="187"/>
    </location>
</feature>
<dbReference type="EMBL" id="JACJLL010000007">
    <property type="protein sequence ID" value="MBM6818136.1"/>
    <property type="molecule type" value="Genomic_DNA"/>
</dbReference>
<feature type="transmembrane region" description="Helical" evidence="1">
    <location>
        <begin position="27"/>
        <end position="45"/>
    </location>
</feature>
<gene>
    <name evidence="2" type="ORF">H6A19_02075</name>
</gene>
<sequence>MAVFYFSLVVTFILSLGERILRKKTKMAVIFTITIIAIFSIVSGLRNNIGDTQHYIHLYNVIDTEYETIKGAYESGFLAFLLLLKRISTDPQFMLIITSIIINTLNIWTIRKYTKDSYYELGVFMYIASGYYLVTMNGIRQALVAAILFAAVKYIIEGKFIKYLLLIILMMYFHNSVFVMIPIYFIGRTEAWSKQIRNLLIIFCIGILCYQPAMEILFSLLKGTRYSAYDGFNAQGANILRVVVSAVPVLLAYFKREELKEWKYNNIFVNISLINFIVMTFSKFTWIFARFSIYTQLYTFVLLPVVIDKAFKNKKEKVILYYFLIGCYIIFFFVEHKLSLNIIYESNLKLSDIFYNVIR</sequence>
<reference evidence="2 3" key="1">
    <citation type="journal article" date="2021" name="Sci. Rep.">
        <title>The distribution of antibiotic resistance genes in chicken gut microbiota commensals.</title>
        <authorList>
            <person name="Juricova H."/>
            <person name="Matiasovicova J."/>
            <person name="Kubasova T."/>
            <person name="Cejkova D."/>
            <person name="Rychlik I."/>
        </authorList>
    </citation>
    <scope>NUCLEOTIDE SEQUENCE [LARGE SCALE GENOMIC DNA]</scope>
    <source>
        <strain evidence="2 3">An435</strain>
    </source>
</reference>
<name>A0ABS2FCV5_9CLOT</name>